<dbReference type="InterPro" id="IPR036259">
    <property type="entry name" value="MFS_trans_sf"/>
</dbReference>
<reference evidence="8 9" key="1">
    <citation type="submission" date="2019-10" db="EMBL/GenBank/DDBJ databases">
        <title>Genomic analysis of Raineyella sp. CBA3103.</title>
        <authorList>
            <person name="Roh S.W."/>
        </authorList>
    </citation>
    <scope>NUCLEOTIDE SEQUENCE [LARGE SCALE GENOMIC DNA]</scope>
    <source>
        <strain evidence="8 9">CBA3103</strain>
    </source>
</reference>
<evidence type="ECO:0000256" key="1">
    <source>
        <dbReference type="ARBA" id="ARBA00004651"/>
    </source>
</evidence>
<feature type="transmembrane region" description="Helical" evidence="6">
    <location>
        <begin position="306"/>
        <end position="328"/>
    </location>
</feature>
<sequence>MVPIALALMAISSINVALPTIEQGLGASPADLQWALSGYALAFGIVLIPAGRIGDTVGRSMLFTVGLAVFTLASLACGLASTPAALNLARLAQGIGAALYNPQVMGMIQQLFSGRGRARAFALLGMVIAVSVAVGPLVAGTMIAWLGPHDGWRASFLLNTPLGLVGVVLALRWLPFGRERQRRRLAREARAVRARGGALDRRRERLDLDPVGALLLAVAVLCVMFPFTAHGSTWLWSLVPLGLVLLGGWLGWERAYRARGHAPMVDPALFAFPSFSFGTAVSGIFFVGSTSIFVIAALFLQQGLGASALATGLVTLPNAILSAGSAHWSGRHTVDHGRSIVVGAIVLIAGSCVAAVGVARAVVDLGASFWWLALPWALAGIGQGALGAANQTMTLEDVPSEVGGTAGGVMSTAQRIGTAIGNAMITSIFFGAAAGSGFLVAFRTAYLTIAAVLLVAAVIAVGDLRVARRRTVSSDAARSPSSERSDGPVPTVQEYGGLGRTR</sequence>
<dbReference type="InterPro" id="IPR020846">
    <property type="entry name" value="MFS_dom"/>
</dbReference>
<keyword evidence="4 6" id="KW-0472">Membrane</keyword>
<dbReference type="InterPro" id="IPR011701">
    <property type="entry name" value="MFS"/>
</dbReference>
<dbReference type="AlphaFoldDB" id="A0A5Q2FHD5"/>
<dbReference type="Gene3D" id="1.20.1720.10">
    <property type="entry name" value="Multidrug resistance protein D"/>
    <property type="match status" value="1"/>
</dbReference>
<feature type="transmembrane region" description="Helical" evidence="6">
    <location>
        <begin position="211"/>
        <end position="228"/>
    </location>
</feature>
<dbReference type="PANTHER" id="PTHR42718:SF39">
    <property type="entry name" value="ACTINORHODIN TRANSPORTER-RELATED"/>
    <property type="match status" value="1"/>
</dbReference>
<feature type="transmembrane region" description="Helical" evidence="6">
    <location>
        <begin position="369"/>
        <end position="389"/>
    </location>
</feature>
<dbReference type="Pfam" id="PF07690">
    <property type="entry name" value="MFS_1"/>
    <property type="match status" value="1"/>
</dbReference>
<dbReference type="CDD" id="cd17321">
    <property type="entry name" value="MFS_MMR_MDR_like"/>
    <property type="match status" value="1"/>
</dbReference>
<feature type="transmembrane region" description="Helical" evidence="6">
    <location>
        <begin position="340"/>
        <end position="363"/>
    </location>
</feature>
<dbReference type="GO" id="GO:0005886">
    <property type="term" value="C:plasma membrane"/>
    <property type="evidence" value="ECO:0007669"/>
    <property type="project" value="UniProtKB-SubCell"/>
</dbReference>
<keyword evidence="3 6" id="KW-1133">Transmembrane helix</keyword>
<evidence type="ECO:0000256" key="6">
    <source>
        <dbReference type="SAM" id="Phobius"/>
    </source>
</evidence>
<evidence type="ECO:0000256" key="2">
    <source>
        <dbReference type="ARBA" id="ARBA00022692"/>
    </source>
</evidence>
<keyword evidence="2 6" id="KW-0812">Transmembrane</keyword>
<organism evidence="8 9">
    <name type="scientific">Raineyella fluvialis</name>
    <dbReference type="NCBI Taxonomy" id="2662261"/>
    <lineage>
        <taxon>Bacteria</taxon>
        <taxon>Bacillati</taxon>
        <taxon>Actinomycetota</taxon>
        <taxon>Actinomycetes</taxon>
        <taxon>Propionibacteriales</taxon>
        <taxon>Propionibacteriaceae</taxon>
        <taxon>Raineyella</taxon>
    </lineage>
</organism>
<feature type="transmembrane region" description="Helical" evidence="6">
    <location>
        <begin position="272"/>
        <end position="300"/>
    </location>
</feature>
<name>A0A5Q2FHD5_9ACTN</name>
<accession>A0A5Q2FHD5</accession>
<feature type="transmembrane region" description="Helical" evidence="6">
    <location>
        <begin position="445"/>
        <end position="464"/>
    </location>
</feature>
<evidence type="ECO:0000256" key="5">
    <source>
        <dbReference type="SAM" id="MobiDB-lite"/>
    </source>
</evidence>
<dbReference type="Proteomes" id="UP000386847">
    <property type="component" value="Chromosome"/>
</dbReference>
<evidence type="ECO:0000259" key="7">
    <source>
        <dbReference type="PROSITE" id="PS50850"/>
    </source>
</evidence>
<dbReference type="KEGG" id="rain:Rai3103_11260"/>
<feature type="transmembrane region" description="Helical" evidence="6">
    <location>
        <begin position="33"/>
        <end position="50"/>
    </location>
</feature>
<evidence type="ECO:0000313" key="8">
    <source>
        <dbReference type="EMBL" id="QGF25197.1"/>
    </source>
</evidence>
<comment type="subcellular location">
    <subcellularLocation>
        <location evidence="1">Cell membrane</location>
        <topology evidence="1">Multi-pass membrane protein</topology>
    </subcellularLocation>
</comment>
<protein>
    <submittedName>
        <fullName evidence="8">MFS transporter</fullName>
    </submittedName>
</protein>
<evidence type="ECO:0000313" key="9">
    <source>
        <dbReference type="Proteomes" id="UP000386847"/>
    </source>
</evidence>
<dbReference type="Gene3D" id="1.20.1250.20">
    <property type="entry name" value="MFS general substrate transporter like domains"/>
    <property type="match status" value="1"/>
</dbReference>
<dbReference type="GO" id="GO:0022857">
    <property type="term" value="F:transmembrane transporter activity"/>
    <property type="evidence" value="ECO:0007669"/>
    <property type="project" value="InterPro"/>
</dbReference>
<feature type="domain" description="Major facilitator superfamily (MFS) profile" evidence="7">
    <location>
        <begin position="1"/>
        <end position="468"/>
    </location>
</feature>
<feature type="transmembrane region" description="Helical" evidence="6">
    <location>
        <begin position="152"/>
        <end position="174"/>
    </location>
</feature>
<feature type="transmembrane region" description="Helical" evidence="6">
    <location>
        <begin position="419"/>
        <end position="439"/>
    </location>
</feature>
<feature type="transmembrane region" description="Helical" evidence="6">
    <location>
        <begin position="120"/>
        <end position="146"/>
    </location>
</feature>
<evidence type="ECO:0000256" key="3">
    <source>
        <dbReference type="ARBA" id="ARBA00022989"/>
    </source>
</evidence>
<feature type="transmembrane region" description="Helical" evidence="6">
    <location>
        <begin position="62"/>
        <end position="82"/>
    </location>
</feature>
<dbReference type="SUPFAM" id="SSF103473">
    <property type="entry name" value="MFS general substrate transporter"/>
    <property type="match status" value="1"/>
</dbReference>
<keyword evidence="9" id="KW-1185">Reference proteome</keyword>
<evidence type="ECO:0000256" key="4">
    <source>
        <dbReference type="ARBA" id="ARBA00023136"/>
    </source>
</evidence>
<dbReference type="PANTHER" id="PTHR42718">
    <property type="entry name" value="MAJOR FACILITATOR SUPERFAMILY MULTIDRUG TRANSPORTER MFSC"/>
    <property type="match status" value="1"/>
</dbReference>
<feature type="transmembrane region" description="Helical" evidence="6">
    <location>
        <begin position="234"/>
        <end position="252"/>
    </location>
</feature>
<gene>
    <name evidence="8" type="ORF">Rai3103_11260</name>
</gene>
<dbReference type="PROSITE" id="PS50850">
    <property type="entry name" value="MFS"/>
    <property type="match status" value="1"/>
</dbReference>
<proteinExistence type="predicted"/>
<dbReference type="EMBL" id="CP045725">
    <property type="protein sequence ID" value="QGF25197.1"/>
    <property type="molecule type" value="Genomic_DNA"/>
</dbReference>
<feature type="region of interest" description="Disordered" evidence="5">
    <location>
        <begin position="472"/>
        <end position="502"/>
    </location>
</feature>